<feature type="non-terminal residue" evidence="2">
    <location>
        <position position="359"/>
    </location>
</feature>
<proteinExistence type="predicted"/>
<organism evidence="2 3">
    <name type="scientific">Candidatus Scatosoma pullistercoris</name>
    <dbReference type="NCBI Taxonomy" id="2840934"/>
    <lineage>
        <taxon>Bacteria</taxon>
        <taxon>Bacillati</taxon>
        <taxon>Bacillota</taxon>
        <taxon>Clostridia</taxon>
        <taxon>Candidatus Scatosoma</taxon>
    </lineage>
</organism>
<feature type="transmembrane region" description="Helical" evidence="1">
    <location>
        <begin position="38"/>
        <end position="64"/>
    </location>
</feature>
<reference evidence="2" key="2">
    <citation type="journal article" date="2021" name="PeerJ">
        <title>Extensive microbial diversity within the chicken gut microbiome revealed by metagenomics and culture.</title>
        <authorList>
            <person name="Gilroy R."/>
            <person name="Ravi A."/>
            <person name="Getino M."/>
            <person name="Pursley I."/>
            <person name="Horton D.L."/>
            <person name="Alikhan N.F."/>
            <person name="Baker D."/>
            <person name="Gharbi K."/>
            <person name="Hall N."/>
            <person name="Watson M."/>
            <person name="Adriaenssens E.M."/>
            <person name="Foster-Nyarko E."/>
            <person name="Jarju S."/>
            <person name="Secka A."/>
            <person name="Antonio M."/>
            <person name="Oren A."/>
            <person name="Chaudhuri R.R."/>
            <person name="La Ragione R."/>
            <person name="Hildebrand F."/>
            <person name="Pallen M.J."/>
        </authorList>
    </citation>
    <scope>NUCLEOTIDE SEQUENCE</scope>
    <source>
        <strain evidence="2">11687</strain>
    </source>
</reference>
<protein>
    <recommendedName>
        <fullName evidence="4">Peptidase M50 domain-containing protein</fullName>
    </recommendedName>
</protein>
<gene>
    <name evidence="2" type="ORF">IAC57_02760</name>
</gene>
<reference evidence="2" key="1">
    <citation type="submission" date="2020-10" db="EMBL/GenBank/DDBJ databases">
        <authorList>
            <person name="Gilroy R."/>
        </authorList>
    </citation>
    <scope>NUCLEOTIDE SEQUENCE</scope>
    <source>
        <strain evidence="2">11687</strain>
    </source>
</reference>
<name>A0A9D1SGN9_9FIRM</name>
<accession>A0A9D1SGN9</accession>
<sequence>MIGKRLFGTVYSLVLLILLAAGEIALVCVIAWQEGIPALACAVAGFLLSVIFTPMFHELGHAFFGKKQGMRLKMTKFFCFKISEKEGKLRFSFSSPFLPEETQMIPRSGGNMRRRALCYTAGGLIGGGVWLIVLLAAALICGIFSRVAALLFWSGVPYAVYLFLLNAVPAIYAGGKTDAEIFRGILRDCAPEKAMVCAMEIYGQLSEGKSFSEIAEEWYFGFPQLAENEPMYAMMLDLRYRRYLENGETEKAADCLNRLGALAEPGYLYPEQLADLALEFVYMHILSGDLKSAEESMKLGELTGKDRKNTAAYCRVNALRCASEGKNEEADCWKAAAEEFLRQEPLEGMRKSERLLLSR</sequence>
<dbReference type="Proteomes" id="UP000824081">
    <property type="component" value="Unassembled WGS sequence"/>
</dbReference>
<evidence type="ECO:0000256" key="1">
    <source>
        <dbReference type="SAM" id="Phobius"/>
    </source>
</evidence>
<evidence type="ECO:0000313" key="3">
    <source>
        <dbReference type="Proteomes" id="UP000824081"/>
    </source>
</evidence>
<evidence type="ECO:0008006" key="4">
    <source>
        <dbReference type="Google" id="ProtNLM"/>
    </source>
</evidence>
<keyword evidence="1" id="KW-1133">Transmembrane helix</keyword>
<comment type="caution">
    <text evidence="2">The sequence shown here is derived from an EMBL/GenBank/DDBJ whole genome shotgun (WGS) entry which is preliminary data.</text>
</comment>
<evidence type="ECO:0000313" key="2">
    <source>
        <dbReference type="EMBL" id="HIU59002.1"/>
    </source>
</evidence>
<dbReference type="AlphaFoldDB" id="A0A9D1SGN9"/>
<keyword evidence="1" id="KW-0812">Transmembrane</keyword>
<feature type="transmembrane region" description="Helical" evidence="1">
    <location>
        <begin position="151"/>
        <end position="173"/>
    </location>
</feature>
<dbReference type="EMBL" id="DVMZ01000072">
    <property type="protein sequence ID" value="HIU59002.1"/>
    <property type="molecule type" value="Genomic_DNA"/>
</dbReference>
<feature type="transmembrane region" description="Helical" evidence="1">
    <location>
        <begin position="116"/>
        <end position="145"/>
    </location>
</feature>
<feature type="transmembrane region" description="Helical" evidence="1">
    <location>
        <begin position="12"/>
        <end position="32"/>
    </location>
</feature>
<keyword evidence="1" id="KW-0472">Membrane</keyword>